<evidence type="ECO:0000256" key="1">
    <source>
        <dbReference type="SAM" id="MobiDB-lite"/>
    </source>
</evidence>
<evidence type="ECO:0000313" key="2">
    <source>
        <dbReference type="EMBL" id="GBG78016.1"/>
    </source>
</evidence>
<accession>A0A388L6U2</accession>
<dbReference type="AlphaFoldDB" id="A0A388L6U2"/>
<dbReference type="EMBL" id="BFEA01000284">
    <property type="protein sequence ID" value="GBG78016.1"/>
    <property type="molecule type" value="Genomic_DNA"/>
</dbReference>
<dbReference type="Proteomes" id="UP000265515">
    <property type="component" value="Unassembled WGS sequence"/>
</dbReference>
<feature type="region of interest" description="Disordered" evidence="1">
    <location>
        <begin position="858"/>
        <end position="932"/>
    </location>
</feature>
<dbReference type="Gramene" id="GBG78016">
    <property type="protein sequence ID" value="GBG78016"/>
    <property type="gene ID" value="CBR_g25950"/>
</dbReference>
<comment type="caution">
    <text evidence="2">The sequence shown here is derived from an EMBL/GenBank/DDBJ whole genome shotgun (WGS) entry which is preliminary data.</text>
</comment>
<feature type="compositionally biased region" description="Basic and acidic residues" evidence="1">
    <location>
        <begin position="898"/>
        <end position="932"/>
    </location>
</feature>
<evidence type="ECO:0000313" key="3">
    <source>
        <dbReference type="Proteomes" id="UP000265515"/>
    </source>
</evidence>
<protein>
    <submittedName>
        <fullName evidence="2">Uncharacterized protein</fullName>
    </submittedName>
</protein>
<name>A0A388L6U2_CHABU</name>
<proteinExistence type="predicted"/>
<keyword evidence="3" id="KW-1185">Reference proteome</keyword>
<feature type="region of interest" description="Disordered" evidence="1">
    <location>
        <begin position="271"/>
        <end position="291"/>
    </location>
</feature>
<sequence>MFCHRPSSQRGCGRFTCWDKRNDRIRPPGTMSPNDFEGMKRKRKWEAFMNAAFKMTPDSGFMNSYLENEYCKDWTNKMRGYMNLAQCGETVWPLVHKLFAMYEKGLLPKIDGVGYIDLPGKVEGRLPGQYFLKDNSDKKVLFHCIKVRKGPPGATVSIPDLTPTIFKQFGDMTAREKQVALHHMMHGDVIVSSRTVVQWLCNMADLVKYTRRERYMIRMFNYILFKADGRSKEEWNADFFIDYTTILERYSKNSLSDEKLTEERDLIPDDKARKVPRRLGGPDEENGENGAGLEATQGMYKEAPLHLKCFIYEAIDCLDDLRAKVNRISSSVCHIFWEVRKRITTILPFEIEPKGVLTDNEEVVGTTRGMKIRATILDMSTSPNCVPWDDDAFSELYAFLMTCCGENWALIIFVSMKHQKQVMQSVYKWDDVEVLTGSWYKYYTPSTTLNKYGNIAVRYTDMMAIVLHAENDNLDNITVAPKLRAELTNLNVEEGEFVRCSGECIGVSGDIDPVYSWMERESARLRKLCSSFIREDDGVMLLGRAHAGLVWELARAGHHVFACDDVTKELTYLSKFLEFYVKDPRNKSRFEKPQIEHRKDRDICYKLGRKREKVWAYLFGDSPQSAIDNDYVIRKSELEITMNEYHDSHMGKWHMVVKKRDRGWVGKERKDAAIWHSVTETQLFRRVKKENASAGEVAIAAKAKTLFEHLRANKQLEFSTKFYDLASSVLYGSIDWKVEQAPSLQGIESINSLKTQDVIVSNTIVAIARGDAACQTDTRANATHVHNEQLRACAQQSTQRSAMGDSTMIRKDGDDMESSTLAEQPTGGVNDGATIVGSFGSLVATMAARQGVSEMMETDAGQDGESQTVKVVQEEEAASTEQTKKGEGSREQNFIIDMRSESTDKDMIQNNERKDEYAAPRVEGDHEEDAQRLRRSTRVVIKKTMVDA</sequence>
<reference evidence="2 3" key="1">
    <citation type="journal article" date="2018" name="Cell">
        <title>The Chara Genome: Secondary Complexity and Implications for Plant Terrestrialization.</title>
        <authorList>
            <person name="Nishiyama T."/>
            <person name="Sakayama H."/>
            <person name="Vries J.D."/>
            <person name="Buschmann H."/>
            <person name="Saint-Marcoux D."/>
            <person name="Ullrich K.K."/>
            <person name="Haas F.B."/>
            <person name="Vanderstraeten L."/>
            <person name="Becker D."/>
            <person name="Lang D."/>
            <person name="Vosolsobe S."/>
            <person name="Rombauts S."/>
            <person name="Wilhelmsson P.K.I."/>
            <person name="Janitza P."/>
            <person name="Kern R."/>
            <person name="Heyl A."/>
            <person name="Rumpler F."/>
            <person name="Villalobos L.I.A.C."/>
            <person name="Clay J.M."/>
            <person name="Skokan R."/>
            <person name="Toyoda A."/>
            <person name="Suzuki Y."/>
            <person name="Kagoshima H."/>
            <person name="Schijlen E."/>
            <person name="Tajeshwar N."/>
            <person name="Catarino B."/>
            <person name="Hetherington A.J."/>
            <person name="Saltykova A."/>
            <person name="Bonnot C."/>
            <person name="Breuninger H."/>
            <person name="Symeonidi A."/>
            <person name="Radhakrishnan G.V."/>
            <person name="Van Nieuwerburgh F."/>
            <person name="Deforce D."/>
            <person name="Chang C."/>
            <person name="Karol K.G."/>
            <person name="Hedrich R."/>
            <person name="Ulvskov P."/>
            <person name="Glockner G."/>
            <person name="Delwiche C.F."/>
            <person name="Petrasek J."/>
            <person name="Van de Peer Y."/>
            <person name="Friml J."/>
            <person name="Beilby M."/>
            <person name="Dolan L."/>
            <person name="Kohara Y."/>
            <person name="Sugano S."/>
            <person name="Fujiyama A."/>
            <person name="Delaux P.-M."/>
            <person name="Quint M."/>
            <person name="TheiBen G."/>
            <person name="Hagemann M."/>
            <person name="Harholt J."/>
            <person name="Dunand C."/>
            <person name="Zachgo S."/>
            <person name="Langdale J."/>
            <person name="Maumus F."/>
            <person name="Straeten D.V.D."/>
            <person name="Gould S.B."/>
            <person name="Rensing S.A."/>
        </authorList>
    </citation>
    <scope>NUCLEOTIDE SEQUENCE [LARGE SCALE GENOMIC DNA]</scope>
    <source>
        <strain evidence="2 3">S276</strain>
    </source>
</reference>
<gene>
    <name evidence="2" type="ORF">CBR_g25950</name>
</gene>
<organism evidence="2 3">
    <name type="scientific">Chara braunii</name>
    <name type="common">Braun's stonewort</name>
    <dbReference type="NCBI Taxonomy" id="69332"/>
    <lineage>
        <taxon>Eukaryota</taxon>
        <taxon>Viridiplantae</taxon>
        <taxon>Streptophyta</taxon>
        <taxon>Charophyceae</taxon>
        <taxon>Charales</taxon>
        <taxon>Characeae</taxon>
        <taxon>Chara</taxon>
    </lineage>
</organism>